<accession>A0A392VX80</accession>
<dbReference type="Proteomes" id="UP000265520">
    <property type="component" value="Unassembled WGS sequence"/>
</dbReference>
<dbReference type="AlphaFoldDB" id="A0A392VX80"/>
<organism evidence="1 2">
    <name type="scientific">Trifolium medium</name>
    <dbReference type="NCBI Taxonomy" id="97028"/>
    <lineage>
        <taxon>Eukaryota</taxon>
        <taxon>Viridiplantae</taxon>
        <taxon>Streptophyta</taxon>
        <taxon>Embryophyta</taxon>
        <taxon>Tracheophyta</taxon>
        <taxon>Spermatophyta</taxon>
        <taxon>Magnoliopsida</taxon>
        <taxon>eudicotyledons</taxon>
        <taxon>Gunneridae</taxon>
        <taxon>Pentapetalae</taxon>
        <taxon>rosids</taxon>
        <taxon>fabids</taxon>
        <taxon>Fabales</taxon>
        <taxon>Fabaceae</taxon>
        <taxon>Papilionoideae</taxon>
        <taxon>50 kb inversion clade</taxon>
        <taxon>NPAAA clade</taxon>
        <taxon>Hologalegina</taxon>
        <taxon>IRL clade</taxon>
        <taxon>Trifolieae</taxon>
        <taxon>Trifolium</taxon>
    </lineage>
</organism>
<comment type="caution">
    <text evidence="1">The sequence shown here is derived from an EMBL/GenBank/DDBJ whole genome shotgun (WGS) entry which is preliminary data.</text>
</comment>
<name>A0A392VX80_9FABA</name>
<protein>
    <submittedName>
        <fullName evidence="1">Uncharacterized protein</fullName>
    </submittedName>
</protein>
<sequence>VRFRGRAGSGKAILMVWLVAEKVVGIGGDGGSGGR</sequence>
<evidence type="ECO:0000313" key="2">
    <source>
        <dbReference type="Proteomes" id="UP000265520"/>
    </source>
</evidence>
<proteinExistence type="predicted"/>
<feature type="non-terminal residue" evidence="1">
    <location>
        <position position="1"/>
    </location>
</feature>
<evidence type="ECO:0000313" key="1">
    <source>
        <dbReference type="EMBL" id="MCI92974.1"/>
    </source>
</evidence>
<keyword evidence="2" id="KW-1185">Reference proteome</keyword>
<reference evidence="1 2" key="1">
    <citation type="journal article" date="2018" name="Front. Plant Sci.">
        <title>Red Clover (Trifolium pratense) and Zigzag Clover (T. medium) - A Picture of Genomic Similarities and Differences.</title>
        <authorList>
            <person name="Dluhosova J."/>
            <person name="Istvanek J."/>
            <person name="Nedelnik J."/>
            <person name="Repkova J."/>
        </authorList>
    </citation>
    <scope>NUCLEOTIDE SEQUENCE [LARGE SCALE GENOMIC DNA]</scope>
    <source>
        <strain evidence="2">cv. 10/8</strain>
        <tissue evidence="1">Leaf</tissue>
    </source>
</reference>
<dbReference type="EMBL" id="LXQA011316433">
    <property type="protein sequence ID" value="MCI92974.1"/>
    <property type="molecule type" value="Genomic_DNA"/>
</dbReference>